<dbReference type="Proteomes" id="UP000230233">
    <property type="component" value="Chromosome IV"/>
</dbReference>
<dbReference type="Gene3D" id="3.10.50.10">
    <property type="match status" value="1"/>
</dbReference>
<evidence type="ECO:0000256" key="1">
    <source>
        <dbReference type="SAM" id="Phobius"/>
    </source>
</evidence>
<evidence type="ECO:0000313" key="4">
    <source>
        <dbReference type="Proteomes" id="UP000230233"/>
    </source>
</evidence>
<name>A0A2G5TXW7_9PELO</name>
<sequence>MKNLYQKAPGSFVRYERRRDIQFFLQAILAIVFVLIVCGVLAFALSAIFWAVIDSWDAFHDGVLSEKNSPIHNHFFKSHNSNKPSACKKRLVGFFTENESLDNLEFQMEKLTHAVFSFNEITWDGSVRFKSEQLKNRYLKLRNVSESVKNDVKMMVSIGGHGNSQFFTTLTANEVNRGKFTDSIIGFLQDYNLDGLDISWVHAAEGDKQNFVEFLKEIRTRFDGFSERKLLLSVTTPSAGIEGWENAYDIEAQKNYVDFFNVYSMDYNGPWPNQWGTPTGPMAPLYHGIGLRKNFNVDWTMKYYVCLAMDPTKFNIILPTFVRLWRNVEEPVEPRISLAVRNAVLKNGMAEGIAVMSRTDAEEQLWDLKNNITWDDKFKSSYIYDPIDKTYLTFEDTRSVEEKVKYVNSHNLGGLWIWFVDMDDEKSSVLNSVYTDELCSRSSENVMKYNC</sequence>
<dbReference type="InterPro" id="IPR017853">
    <property type="entry name" value="GH"/>
</dbReference>
<protein>
    <recommendedName>
        <fullName evidence="2">GH18 domain-containing protein</fullName>
    </recommendedName>
</protein>
<keyword evidence="1" id="KW-0472">Membrane</keyword>
<dbReference type="SUPFAM" id="SSF51445">
    <property type="entry name" value="(Trans)glycosidases"/>
    <property type="match status" value="1"/>
</dbReference>
<dbReference type="GO" id="GO:0005975">
    <property type="term" value="P:carbohydrate metabolic process"/>
    <property type="evidence" value="ECO:0007669"/>
    <property type="project" value="InterPro"/>
</dbReference>
<dbReference type="PANTHER" id="PTHR46073:SF7">
    <property type="entry name" value="GH18 DOMAIN-CONTAINING PROTEIN"/>
    <property type="match status" value="1"/>
</dbReference>
<gene>
    <name evidence="3" type="primary">Cnig_chr_IV.g12579</name>
    <name evidence="3" type="ORF">B9Z55_012579</name>
</gene>
<dbReference type="Pfam" id="PF00704">
    <property type="entry name" value="Glyco_hydro_18"/>
    <property type="match status" value="1"/>
</dbReference>
<keyword evidence="1" id="KW-0812">Transmembrane</keyword>
<comment type="caution">
    <text evidence="3">The sequence shown here is derived from an EMBL/GenBank/DDBJ whole genome shotgun (WGS) entry which is preliminary data.</text>
</comment>
<dbReference type="InterPro" id="IPR001223">
    <property type="entry name" value="Glyco_hydro18_cat"/>
</dbReference>
<dbReference type="AlphaFoldDB" id="A0A2G5TXW7"/>
<dbReference type="Gene3D" id="3.20.20.80">
    <property type="entry name" value="Glycosidases"/>
    <property type="match status" value="1"/>
</dbReference>
<evidence type="ECO:0000259" key="2">
    <source>
        <dbReference type="PROSITE" id="PS51910"/>
    </source>
</evidence>
<dbReference type="PROSITE" id="PS51910">
    <property type="entry name" value="GH18_2"/>
    <property type="match status" value="1"/>
</dbReference>
<dbReference type="SMART" id="SM00636">
    <property type="entry name" value="Glyco_18"/>
    <property type="match status" value="1"/>
</dbReference>
<feature type="transmembrane region" description="Helical" evidence="1">
    <location>
        <begin position="21"/>
        <end position="53"/>
    </location>
</feature>
<dbReference type="InterPro" id="IPR029070">
    <property type="entry name" value="Chitinase_insertion_sf"/>
</dbReference>
<dbReference type="PANTHER" id="PTHR46073">
    <property type="entry name" value="CHITINASE"/>
    <property type="match status" value="1"/>
</dbReference>
<proteinExistence type="predicted"/>
<keyword evidence="4" id="KW-1185">Reference proteome</keyword>
<dbReference type="GO" id="GO:0008061">
    <property type="term" value="F:chitin binding"/>
    <property type="evidence" value="ECO:0007669"/>
    <property type="project" value="InterPro"/>
</dbReference>
<accession>A0A2G5TXW7</accession>
<dbReference type="EMBL" id="PDUG01000004">
    <property type="protein sequence ID" value="PIC32127.1"/>
    <property type="molecule type" value="Genomic_DNA"/>
</dbReference>
<reference evidence="4" key="1">
    <citation type="submission" date="2017-10" db="EMBL/GenBank/DDBJ databases">
        <title>Rapid genome shrinkage in a self-fertile nematode reveals novel sperm competition proteins.</title>
        <authorList>
            <person name="Yin D."/>
            <person name="Schwarz E.M."/>
            <person name="Thomas C.G."/>
            <person name="Felde R.L."/>
            <person name="Korf I.F."/>
            <person name="Cutter A.D."/>
            <person name="Schartner C.M."/>
            <person name="Ralston E.J."/>
            <person name="Meyer B.J."/>
            <person name="Haag E.S."/>
        </authorList>
    </citation>
    <scope>NUCLEOTIDE SEQUENCE [LARGE SCALE GENOMIC DNA]</scope>
    <source>
        <strain evidence="4">JU1422</strain>
    </source>
</reference>
<feature type="domain" description="GH18" evidence="2">
    <location>
        <begin position="89"/>
        <end position="440"/>
    </location>
</feature>
<dbReference type="STRING" id="1611254.A0A2G5TXW7"/>
<evidence type="ECO:0000313" key="3">
    <source>
        <dbReference type="EMBL" id="PIC32127.1"/>
    </source>
</evidence>
<dbReference type="OrthoDB" id="73875at2759"/>
<dbReference type="InterPro" id="IPR011583">
    <property type="entry name" value="Chitinase_II/V-like_cat"/>
</dbReference>
<keyword evidence="1" id="KW-1133">Transmembrane helix</keyword>
<organism evidence="3 4">
    <name type="scientific">Caenorhabditis nigoni</name>
    <dbReference type="NCBI Taxonomy" id="1611254"/>
    <lineage>
        <taxon>Eukaryota</taxon>
        <taxon>Metazoa</taxon>
        <taxon>Ecdysozoa</taxon>
        <taxon>Nematoda</taxon>
        <taxon>Chromadorea</taxon>
        <taxon>Rhabditida</taxon>
        <taxon>Rhabditina</taxon>
        <taxon>Rhabditomorpha</taxon>
        <taxon>Rhabditoidea</taxon>
        <taxon>Rhabditidae</taxon>
        <taxon>Peloderinae</taxon>
        <taxon>Caenorhabditis</taxon>
    </lineage>
</organism>